<dbReference type="GO" id="GO:0006099">
    <property type="term" value="P:tricarboxylic acid cycle"/>
    <property type="evidence" value="ECO:0007669"/>
    <property type="project" value="InterPro"/>
</dbReference>
<dbReference type="GO" id="GO:0015977">
    <property type="term" value="P:carbon fixation"/>
    <property type="evidence" value="ECO:0007669"/>
    <property type="project" value="InterPro"/>
</dbReference>
<keyword evidence="4" id="KW-1185">Reference proteome</keyword>
<gene>
    <name evidence="3" type="ORF">BD749_0671</name>
</gene>
<protein>
    <recommendedName>
        <fullName evidence="2">Phosphoenolpyruvate carboxylase</fullName>
    </recommendedName>
</protein>
<dbReference type="AlphaFoldDB" id="A0A2N3V268"/>
<dbReference type="InterPro" id="IPR015813">
    <property type="entry name" value="Pyrv/PenolPyrv_kinase-like_dom"/>
</dbReference>
<dbReference type="Proteomes" id="UP000233782">
    <property type="component" value="Unassembled WGS sequence"/>
</dbReference>
<proteinExistence type="predicted"/>
<dbReference type="PANTHER" id="PTHR30523:SF6">
    <property type="entry name" value="PHOSPHOENOLPYRUVATE CARBOXYLASE"/>
    <property type="match status" value="1"/>
</dbReference>
<evidence type="ECO:0000313" key="3">
    <source>
        <dbReference type="EMBL" id="PKV75725.1"/>
    </source>
</evidence>
<organism evidence="3 4">
    <name type="scientific">Pontibacter ramchanderi</name>
    <dbReference type="NCBI Taxonomy" id="1179743"/>
    <lineage>
        <taxon>Bacteria</taxon>
        <taxon>Pseudomonadati</taxon>
        <taxon>Bacteroidota</taxon>
        <taxon>Cytophagia</taxon>
        <taxon>Cytophagales</taxon>
        <taxon>Hymenobacteraceae</taxon>
        <taxon>Pontibacter</taxon>
    </lineage>
</organism>
<dbReference type="GO" id="GO:0005829">
    <property type="term" value="C:cytosol"/>
    <property type="evidence" value="ECO:0007669"/>
    <property type="project" value="TreeGrafter"/>
</dbReference>
<keyword evidence="3" id="KW-0670">Pyruvate</keyword>
<dbReference type="SUPFAM" id="SSF51621">
    <property type="entry name" value="Phosphoenolpyruvate/pyruvate domain"/>
    <property type="match status" value="1"/>
</dbReference>
<comment type="caution">
    <text evidence="3">The sequence shown here is derived from an EMBL/GenBank/DDBJ whole genome shotgun (WGS) entry which is preliminary data.</text>
</comment>
<accession>A0A2N3V268</accession>
<dbReference type="OrthoDB" id="9768133at2"/>
<evidence type="ECO:0000256" key="2">
    <source>
        <dbReference type="ARBA" id="ARBA00022419"/>
    </source>
</evidence>
<reference evidence="3 4" key="1">
    <citation type="submission" date="2017-12" db="EMBL/GenBank/DDBJ databases">
        <title>Genomic Encyclopedia of Type Strains, Phase III (KMG-III): the genomes of soil and plant-associated and newly described type strains.</title>
        <authorList>
            <person name="Whitman W."/>
        </authorList>
    </citation>
    <scope>NUCLEOTIDE SEQUENCE [LARGE SCALE GENOMIC DNA]</scope>
    <source>
        <strain evidence="3 4">LP43</strain>
    </source>
</reference>
<sequence>MNTQSTLRADTNLEAFSTLVGTRYEMYNSLFSSLPFHRVEKTGVLLSLLVLHCEDGYQRQQSPQEIIQSFFAQYTNYRTEQEQHDLLFRFVQYAERRVVLFDALEEAAFRDTHDMHGAGTLNQLSIAVLHEQAQEHLARKLQEFAVRMVLTAHPTQFYPSNVLGIINDLSQALATDNTSQAHSYLRQLGKTPFFKKEKPTPYEEAVSLIWFLENVFYRASGDIISYLEAQFPGVIRPGFKLIRMGFWPGGDRDGNPFVKADTTLQVADALRVAAIRAYYADIRLLRRRLTFRGVEDLLKELEAKLYNHLFVPGYTLDLKQEDILTSLREIGRLLLEEHNSLFLKQVEALITKVELFGLFFATLDIRQDSSVHSHLFEELSQRTDLLPKDYAQLPDGEKIAALTGIADSLQDLDLFSDDELLQDTLQTVTAIRTIQERNGEEGCHRYIISHCTSALNVLEVYTLFRLQGWQAEALTVDIVPLFETITDLRQAASVMRQLYEHQVYREHLQRRSNTQTIMLGFSDGTKDGGYLMANWSIYKAKEALTQVSREYDVEVIFFDGRGGPPARGGGKTQQFYASMGNNIANKEIQLTIQGQTVSSNFGSVDAARFNLEQLLHAGISNSLFNRKKPTLSPDEDQLLQELAEVSYDAYVELKNNPVFLEYLTYVSPLRYYGEANIGSRPSKRKAGKLNLDDLRAVPYVGAWSQLKQNLPGYYGVGRALEALHAKGYWPKLQQLYKHSLFFKTLLDNSEMAMKKCFFPVTAYLAEHPTYGPLWQQIYEEFERTKKYVLLLAGADTLMADKPMDELSIRLRQRIELPLITIQQYALARIRSLEEQGATPQEKQVYEKLVMRCSFGIINAERNSA</sequence>
<dbReference type="PANTHER" id="PTHR30523">
    <property type="entry name" value="PHOSPHOENOLPYRUVATE CARBOXYLASE"/>
    <property type="match status" value="1"/>
</dbReference>
<dbReference type="InterPro" id="IPR021135">
    <property type="entry name" value="PEP_COase"/>
</dbReference>
<name>A0A2N3V268_9BACT</name>
<dbReference type="EMBL" id="PJMU01000001">
    <property type="protein sequence ID" value="PKV75725.1"/>
    <property type="molecule type" value="Genomic_DNA"/>
</dbReference>
<comment type="function">
    <text evidence="1">Forms oxaloacetate, a four-carbon dicarboxylic acid source for the tricarboxylic acid cycle.</text>
</comment>
<evidence type="ECO:0000256" key="1">
    <source>
        <dbReference type="ARBA" id="ARBA00003670"/>
    </source>
</evidence>
<dbReference type="GO" id="GO:0008964">
    <property type="term" value="F:phosphoenolpyruvate carboxylase activity"/>
    <property type="evidence" value="ECO:0007669"/>
    <property type="project" value="InterPro"/>
</dbReference>
<dbReference type="RefSeq" id="WP_101442934.1">
    <property type="nucleotide sequence ID" value="NZ_PJMU01000001.1"/>
</dbReference>
<dbReference type="Pfam" id="PF00311">
    <property type="entry name" value="PEPcase"/>
    <property type="match status" value="2"/>
</dbReference>
<evidence type="ECO:0000313" key="4">
    <source>
        <dbReference type="Proteomes" id="UP000233782"/>
    </source>
</evidence>
<dbReference type="PRINTS" id="PR00150">
    <property type="entry name" value="PEPCARBXLASE"/>
</dbReference>